<protein>
    <submittedName>
        <fullName evidence="2">MarR family protein</fullName>
    </submittedName>
</protein>
<evidence type="ECO:0000313" key="2">
    <source>
        <dbReference type="EMBL" id="PVZ05900.1"/>
    </source>
</evidence>
<organism evidence="2 3">
    <name type="scientific">Porphyromonas loveana</name>
    <dbReference type="NCBI Taxonomy" id="1884669"/>
    <lineage>
        <taxon>Bacteria</taxon>
        <taxon>Pseudomonadati</taxon>
        <taxon>Bacteroidota</taxon>
        <taxon>Bacteroidia</taxon>
        <taxon>Bacteroidales</taxon>
        <taxon>Porphyromonadaceae</taxon>
        <taxon>Porphyromonas</taxon>
    </lineage>
</organism>
<dbReference type="EMBL" id="QEKY01000024">
    <property type="protein sequence ID" value="PVZ05900.1"/>
    <property type="molecule type" value="Genomic_DNA"/>
</dbReference>
<dbReference type="Gene3D" id="1.10.10.10">
    <property type="entry name" value="Winged helix-like DNA-binding domain superfamily/Winged helix DNA-binding domain"/>
    <property type="match status" value="1"/>
</dbReference>
<keyword evidence="3" id="KW-1185">Reference proteome</keyword>
<gene>
    <name evidence="2" type="ORF">C7382_1247</name>
</gene>
<dbReference type="InterPro" id="IPR036388">
    <property type="entry name" value="WH-like_DNA-bd_sf"/>
</dbReference>
<dbReference type="InterPro" id="IPR000835">
    <property type="entry name" value="HTH_MarR-typ"/>
</dbReference>
<sequence length="137" mass="15413">MFKTAYGLPPMENEKCICLLRKLIVSIRELESDLMESSGCDLNQAMLLCVLSDNSLSASEIAVQIGILPAQNSKLLSAAEDKGWVERHLGHDDKRKIYFNLTDEGKQQLKMFKALQLNVPDFIRPLFDSVSNKTDSH</sequence>
<feature type="domain" description="HTH marR-type" evidence="1">
    <location>
        <begin position="13"/>
        <end position="137"/>
    </location>
</feature>
<dbReference type="SUPFAM" id="SSF46785">
    <property type="entry name" value="Winged helix' DNA-binding domain"/>
    <property type="match status" value="1"/>
</dbReference>
<name>A0A2U1F1K6_9PORP</name>
<comment type="caution">
    <text evidence="2">The sequence shown here is derived from an EMBL/GenBank/DDBJ whole genome shotgun (WGS) entry which is preliminary data.</text>
</comment>
<dbReference type="AlphaFoldDB" id="A0A2U1F1K6"/>
<dbReference type="InterPro" id="IPR036390">
    <property type="entry name" value="WH_DNA-bd_sf"/>
</dbReference>
<dbReference type="GO" id="GO:0006950">
    <property type="term" value="P:response to stress"/>
    <property type="evidence" value="ECO:0007669"/>
    <property type="project" value="TreeGrafter"/>
</dbReference>
<dbReference type="Proteomes" id="UP000245462">
    <property type="component" value="Unassembled WGS sequence"/>
</dbReference>
<dbReference type="InterPro" id="IPR039422">
    <property type="entry name" value="MarR/SlyA-like"/>
</dbReference>
<evidence type="ECO:0000313" key="3">
    <source>
        <dbReference type="Proteomes" id="UP000245462"/>
    </source>
</evidence>
<reference evidence="2 3" key="1">
    <citation type="submission" date="2018-04" db="EMBL/GenBank/DDBJ databases">
        <title>Genomic Encyclopedia of Type Strains, Phase IV (KMG-IV): sequencing the most valuable type-strain genomes for metagenomic binning, comparative biology and taxonomic classification.</title>
        <authorList>
            <person name="Goeker M."/>
        </authorList>
    </citation>
    <scope>NUCLEOTIDE SEQUENCE [LARGE SCALE GENOMIC DNA]</scope>
    <source>
        <strain evidence="2 3">DSM 28520</strain>
    </source>
</reference>
<dbReference type="SMART" id="SM00347">
    <property type="entry name" value="HTH_MARR"/>
    <property type="match status" value="1"/>
</dbReference>
<dbReference type="PROSITE" id="PS50995">
    <property type="entry name" value="HTH_MARR_2"/>
    <property type="match status" value="1"/>
</dbReference>
<evidence type="ECO:0000259" key="1">
    <source>
        <dbReference type="PROSITE" id="PS50995"/>
    </source>
</evidence>
<dbReference type="GO" id="GO:0003700">
    <property type="term" value="F:DNA-binding transcription factor activity"/>
    <property type="evidence" value="ECO:0007669"/>
    <property type="project" value="InterPro"/>
</dbReference>
<dbReference type="PANTHER" id="PTHR33164">
    <property type="entry name" value="TRANSCRIPTIONAL REGULATOR, MARR FAMILY"/>
    <property type="match status" value="1"/>
</dbReference>
<accession>A0A2U1F1K6</accession>
<dbReference type="PANTHER" id="PTHR33164:SF43">
    <property type="entry name" value="HTH-TYPE TRANSCRIPTIONAL REPRESSOR YETL"/>
    <property type="match status" value="1"/>
</dbReference>
<proteinExistence type="predicted"/>